<gene>
    <name evidence="1" type="ORF">HannXRQ_Chr09g0266141</name>
</gene>
<proteinExistence type="predicted"/>
<evidence type="ECO:0000313" key="1">
    <source>
        <dbReference type="EMBL" id="OTG15956.1"/>
    </source>
</evidence>
<dbReference type="InParanoid" id="A0A251TZF4"/>
<sequence length="56" mass="5780">MKPIRLLEPPGSPPRGVPDIFEGGVYGVVKCVVIIGKESGSSSGQAGGDTRLKVSR</sequence>
<dbReference type="EMBL" id="CM007898">
    <property type="protein sequence ID" value="OTG15956.1"/>
    <property type="molecule type" value="Genomic_DNA"/>
</dbReference>
<dbReference type="AlphaFoldDB" id="A0A251TZF4"/>
<keyword evidence="2" id="KW-1185">Reference proteome</keyword>
<reference evidence="2" key="1">
    <citation type="journal article" date="2017" name="Nature">
        <title>The sunflower genome provides insights into oil metabolism, flowering and Asterid evolution.</title>
        <authorList>
            <person name="Badouin H."/>
            <person name="Gouzy J."/>
            <person name="Grassa C.J."/>
            <person name="Murat F."/>
            <person name="Staton S.E."/>
            <person name="Cottret L."/>
            <person name="Lelandais-Briere C."/>
            <person name="Owens G.L."/>
            <person name="Carrere S."/>
            <person name="Mayjonade B."/>
            <person name="Legrand L."/>
            <person name="Gill N."/>
            <person name="Kane N.C."/>
            <person name="Bowers J.E."/>
            <person name="Hubner S."/>
            <person name="Bellec A."/>
            <person name="Berard A."/>
            <person name="Berges H."/>
            <person name="Blanchet N."/>
            <person name="Boniface M.C."/>
            <person name="Brunel D."/>
            <person name="Catrice O."/>
            <person name="Chaidir N."/>
            <person name="Claudel C."/>
            <person name="Donnadieu C."/>
            <person name="Faraut T."/>
            <person name="Fievet G."/>
            <person name="Helmstetter N."/>
            <person name="King M."/>
            <person name="Knapp S.J."/>
            <person name="Lai Z."/>
            <person name="Le Paslier M.C."/>
            <person name="Lippi Y."/>
            <person name="Lorenzon L."/>
            <person name="Mandel J.R."/>
            <person name="Marage G."/>
            <person name="Marchand G."/>
            <person name="Marquand E."/>
            <person name="Bret-Mestries E."/>
            <person name="Morien E."/>
            <person name="Nambeesan S."/>
            <person name="Nguyen T."/>
            <person name="Pegot-Espagnet P."/>
            <person name="Pouilly N."/>
            <person name="Raftis F."/>
            <person name="Sallet E."/>
            <person name="Schiex T."/>
            <person name="Thomas J."/>
            <person name="Vandecasteele C."/>
            <person name="Vares D."/>
            <person name="Vear F."/>
            <person name="Vautrin S."/>
            <person name="Crespi M."/>
            <person name="Mangin B."/>
            <person name="Burke J.M."/>
            <person name="Salse J."/>
            <person name="Munos S."/>
            <person name="Vincourt P."/>
            <person name="Rieseberg L.H."/>
            <person name="Langlade N.B."/>
        </authorList>
    </citation>
    <scope>NUCLEOTIDE SEQUENCE [LARGE SCALE GENOMIC DNA]</scope>
    <source>
        <strain evidence="2">cv. SF193</strain>
    </source>
</reference>
<organism evidence="1 2">
    <name type="scientific">Helianthus annuus</name>
    <name type="common">Common sunflower</name>
    <dbReference type="NCBI Taxonomy" id="4232"/>
    <lineage>
        <taxon>Eukaryota</taxon>
        <taxon>Viridiplantae</taxon>
        <taxon>Streptophyta</taxon>
        <taxon>Embryophyta</taxon>
        <taxon>Tracheophyta</taxon>
        <taxon>Spermatophyta</taxon>
        <taxon>Magnoliopsida</taxon>
        <taxon>eudicotyledons</taxon>
        <taxon>Gunneridae</taxon>
        <taxon>Pentapetalae</taxon>
        <taxon>asterids</taxon>
        <taxon>campanulids</taxon>
        <taxon>Asterales</taxon>
        <taxon>Asteraceae</taxon>
        <taxon>Asteroideae</taxon>
        <taxon>Heliantheae alliance</taxon>
        <taxon>Heliantheae</taxon>
        <taxon>Helianthus</taxon>
    </lineage>
</organism>
<accession>A0A251TZF4</accession>
<dbReference type="STRING" id="4232.A0A251TZF4"/>
<protein>
    <submittedName>
        <fullName evidence="1">Uncharacterized protein</fullName>
    </submittedName>
</protein>
<evidence type="ECO:0000313" key="2">
    <source>
        <dbReference type="Proteomes" id="UP000215914"/>
    </source>
</evidence>
<name>A0A251TZF4_HELAN</name>
<dbReference type="Proteomes" id="UP000215914">
    <property type="component" value="Chromosome 9"/>
</dbReference>